<evidence type="ECO:0000313" key="3">
    <source>
        <dbReference type="Proteomes" id="UP001487740"/>
    </source>
</evidence>
<accession>A0AAW0TAR1</accession>
<feature type="chain" id="PRO_5043530638" evidence="1">
    <location>
        <begin position="34"/>
        <end position="98"/>
    </location>
</feature>
<keyword evidence="3" id="KW-1185">Reference proteome</keyword>
<evidence type="ECO:0000313" key="2">
    <source>
        <dbReference type="EMBL" id="KAK8384045.1"/>
    </source>
</evidence>
<organism evidence="2 3">
    <name type="scientific">Scylla paramamosain</name>
    <name type="common">Mud crab</name>
    <dbReference type="NCBI Taxonomy" id="85552"/>
    <lineage>
        <taxon>Eukaryota</taxon>
        <taxon>Metazoa</taxon>
        <taxon>Ecdysozoa</taxon>
        <taxon>Arthropoda</taxon>
        <taxon>Crustacea</taxon>
        <taxon>Multicrustacea</taxon>
        <taxon>Malacostraca</taxon>
        <taxon>Eumalacostraca</taxon>
        <taxon>Eucarida</taxon>
        <taxon>Decapoda</taxon>
        <taxon>Pleocyemata</taxon>
        <taxon>Brachyura</taxon>
        <taxon>Eubrachyura</taxon>
        <taxon>Portunoidea</taxon>
        <taxon>Portunidae</taxon>
        <taxon>Portuninae</taxon>
        <taxon>Scylla</taxon>
    </lineage>
</organism>
<keyword evidence="1" id="KW-0732">Signal</keyword>
<proteinExistence type="predicted"/>
<reference evidence="2 3" key="1">
    <citation type="submission" date="2023-03" db="EMBL/GenBank/DDBJ databases">
        <title>High-quality genome of Scylla paramamosain provides insights in environmental adaptation.</title>
        <authorList>
            <person name="Zhang L."/>
        </authorList>
    </citation>
    <scope>NUCLEOTIDE SEQUENCE [LARGE SCALE GENOMIC DNA]</scope>
    <source>
        <strain evidence="2">LZ_2023a</strain>
        <tissue evidence="2">Muscle</tissue>
    </source>
</reference>
<dbReference type="AlphaFoldDB" id="A0AAW0TAR1"/>
<name>A0AAW0TAR1_SCYPA</name>
<sequence length="98" mass="11214">MLDHRLNNPDEAMSDVAQWWCWWWWWVLSRCLGSEVNPEPGEAKQRPFPSCVECRLLTLLSSFAQNVDMKCGVAEMIGAGDRIEKSPVRTPMAAYTVL</sequence>
<protein>
    <submittedName>
        <fullName evidence="2">Uncharacterized protein</fullName>
    </submittedName>
</protein>
<gene>
    <name evidence="2" type="ORF">O3P69_016048</name>
</gene>
<feature type="signal peptide" evidence="1">
    <location>
        <begin position="1"/>
        <end position="33"/>
    </location>
</feature>
<dbReference type="Proteomes" id="UP001487740">
    <property type="component" value="Unassembled WGS sequence"/>
</dbReference>
<comment type="caution">
    <text evidence="2">The sequence shown here is derived from an EMBL/GenBank/DDBJ whole genome shotgun (WGS) entry which is preliminary data.</text>
</comment>
<dbReference type="EMBL" id="JARAKH010000036">
    <property type="protein sequence ID" value="KAK8384045.1"/>
    <property type="molecule type" value="Genomic_DNA"/>
</dbReference>
<evidence type="ECO:0000256" key="1">
    <source>
        <dbReference type="SAM" id="SignalP"/>
    </source>
</evidence>